<evidence type="ECO:0000313" key="4">
    <source>
        <dbReference type="EMBL" id="GGK68191.1"/>
    </source>
</evidence>
<feature type="region of interest" description="Disordered" evidence="2">
    <location>
        <begin position="1"/>
        <end position="26"/>
    </location>
</feature>
<evidence type="ECO:0000256" key="1">
    <source>
        <dbReference type="ARBA" id="ARBA00022553"/>
    </source>
</evidence>
<dbReference type="CDD" id="cd00060">
    <property type="entry name" value="FHA"/>
    <property type="match status" value="1"/>
</dbReference>
<evidence type="ECO:0000256" key="2">
    <source>
        <dbReference type="SAM" id="MobiDB-lite"/>
    </source>
</evidence>
<protein>
    <recommendedName>
        <fullName evidence="3">FHA domain-containing protein</fullName>
    </recommendedName>
</protein>
<dbReference type="SUPFAM" id="SSF49879">
    <property type="entry name" value="SMAD/FHA domain"/>
    <property type="match status" value="1"/>
</dbReference>
<sequence>MSDAAQPGQGHRVEPARPVDGPEIEETAQECPHCHATNVGDVTFCGSCGYDFVTGTPPRPERVADEANGEETPPVPTALQAAEPLEAYIDPRRDADDIELATTAAEVGLDPDDLHLRLEVPPATPPTPGETFVAHEKPEHRPPSRAHEGPWVAEVWVDHAWYATRDTEQPVPDAGPPEVVPLTGDNLVIGRTNVERGLHPDLDAGTDAGVSVRHAQLTGDGRRWWIEDLDTSNGTYVGTVGLPLPQEPVERGLRVEVDEDDRIFLGGWTRLALRRADLPDDDAGA</sequence>
<dbReference type="InterPro" id="IPR000253">
    <property type="entry name" value="FHA_dom"/>
</dbReference>
<dbReference type="Proteomes" id="UP000662111">
    <property type="component" value="Unassembled WGS sequence"/>
</dbReference>
<dbReference type="InterPro" id="IPR008984">
    <property type="entry name" value="SMAD_FHA_dom_sf"/>
</dbReference>
<keyword evidence="1" id="KW-0597">Phosphoprotein</keyword>
<organism evidence="4 5">
    <name type="scientific">Ornithinimicrobium pekingense</name>
    <dbReference type="NCBI Taxonomy" id="384677"/>
    <lineage>
        <taxon>Bacteria</taxon>
        <taxon>Bacillati</taxon>
        <taxon>Actinomycetota</taxon>
        <taxon>Actinomycetes</taxon>
        <taxon>Micrococcales</taxon>
        <taxon>Ornithinimicrobiaceae</taxon>
        <taxon>Ornithinimicrobium</taxon>
    </lineage>
</organism>
<dbReference type="PROSITE" id="PS50006">
    <property type="entry name" value="FHA_DOMAIN"/>
    <property type="match status" value="1"/>
</dbReference>
<proteinExistence type="predicted"/>
<comment type="caution">
    <text evidence="4">The sequence shown here is derived from an EMBL/GenBank/DDBJ whole genome shotgun (WGS) entry which is preliminary data.</text>
</comment>
<dbReference type="EMBL" id="BMLB01000003">
    <property type="protein sequence ID" value="GGK68191.1"/>
    <property type="molecule type" value="Genomic_DNA"/>
</dbReference>
<dbReference type="Gene3D" id="2.60.200.20">
    <property type="match status" value="1"/>
</dbReference>
<evidence type="ECO:0000259" key="3">
    <source>
        <dbReference type="PROSITE" id="PS50006"/>
    </source>
</evidence>
<feature type="region of interest" description="Disordered" evidence="2">
    <location>
        <begin position="122"/>
        <end position="147"/>
    </location>
</feature>
<keyword evidence="5" id="KW-1185">Reference proteome</keyword>
<feature type="compositionally biased region" description="Basic and acidic residues" evidence="2">
    <location>
        <begin position="133"/>
        <end position="147"/>
    </location>
</feature>
<evidence type="ECO:0000313" key="5">
    <source>
        <dbReference type="Proteomes" id="UP000662111"/>
    </source>
</evidence>
<reference evidence="5" key="1">
    <citation type="journal article" date="2019" name="Int. J. Syst. Evol. Microbiol.">
        <title>The Global Catalogue of Microorganisms (GCM) 10K type strain sequencing project: providing services to taxonomists for standard genome sequencing and annotation.</title>
        <authorList>
            <consortium name="The Broad Institute Genomics Platform"/>
            <consortium name="The Broad Institute Genome Sequencing Center for Infectious Disease"/>
            <person name="Wu L."/>
            <person name="Ma J."/>
        </authorList>
    </citation>
    <scope>NUCLEOTIDE SEQUENCE [LARGE SCALE GENOMIC DNA]</scope>
    <source>
        <strain evidence="5">CGMCC 1.5362</strain>
    </source>
</reference>
<dbReference type="RefSeq" id="WP_022921568.1">
    <property type="nucleotide sequence ID" value="NZ_BMLB01000003.1"/>
</dbReference>
<dbReference type="Pfam" id="PF00498">
    <property type="entry name" value="FHA"/>
    <property type="match status" value="1"/>
</dbReference>
<gene>
    <name evidence="4" type="ORF">GCM10011509_15690</name>
</gene>
<accession>A0ABQ2F700</accession>
<feature type="domain" description="FHA" evidence="3">
    <location>
        <begin position="187"/>
        <end position="242"/>
    </location>
</feature>
<name>A0ABQ2F700_9MICO</name>